<organism evidence="3 4">
    <name type="scientific">Paenibacillus lentus</name>
    <dbReference type="NCBI Taxonomy" id="1338368"/>
    <lineage>
        <taxon>Bacteria</taxon>
        <taxon>Bacillati</taxon>
        <taxon>Bacillota</taxon>
        <taxon>Bacilli</taxon>
        <taxon>Bacillales</taxon>
        <taxon>Paenibacillaceae</taxon>
        <taxon>Paenibacillus</taxon>
    </lineage>
</organism>
<evidence type="ECO:0000313" key="3">
    <source>
        <dbReference type="EMBL" id="AZK46923.1"/>
    </source>
</evidence>
<keyword evidence="1" id="KW-0812">Transmembrane</keyword>
<evidence type="ECO:0000256" key="1">
    <source>
        <dbReference type="SAM" id="Phobius"/>
    </source>
</evidence>
<reference evidence="3 4" key="1">
    <citation type="submission" date="2018-11" db="EMBL/GenBank/DDBJ databases">
        <title>Genome sequencing of Paenibacillus lentus DSM25539(T).</title>
        <authorList>
            <person name="Kook J.-K."/>
            <person name="Park S.-N."/>
            <person name="Lim Y.K."/>
        </authorList>
    </citation>
    <scope>NUCLEOTIDE SEQUENCE [LARGE SCALE GENOMIC DNA]</scope>
    <source>
        <strain evidence="3 4">DSM 25539</strain>
    </source>
</reference>
<accession>A0A3S8RVX1</accession>
<name>A0A3S8RVX1_9BACL</name>
<dbReference type="Proteomes" id="UP000273145">
    <property type="component" value="Chromosome"/>
</dbReference>
<dbReference type="RefSeq" id="WP_125082967.1">
    <property type="nucleotide sequence ID" value="NZ_CP034248.1"/>
</dbReference>
<proteinExistence type="predicted"/>
<dbReference type="KEGG" id="plen:EIM92_12790"/>
<dbReference type="AlphaFoldDB" id="A0A3S8RVX1"/>
<sequence>MSFAISLILIGLLTIGIGIFSFLRPTFGWRMSEGWKVKGESEPSDMYIDSVKLSGVVAIMLGSIFLIGGILNLL</sequence>
<protein>
    <recommendedName>
        <fullName evidence="2">DUF6199 domain-containing protein</fullName>
    </recommendedName>
</protein>
<keyword evidence="4" id="KW-1185">Reference proteome</keyword>
<keyword evidence="1" id="KW-1133">Transmembrane helix</keyword>
<keyword evidence="1" id="KW-0472">Membrane</keyword>
<feature type="transmembrane region" description="Helical" evidence="1">
    <location>
        <begin position="53"/>
        <end position="73"/>
    </location>
</feature>
<gene>
    <name evidence="3" type="ORF">EIM92_12790</name>
</gene>
<evidence type="ECO:0000259" key="2">
    <source>
        <dbReference type="Pfam" id="PF19701"/>
    </source>
</evidence>
<dbReference type="EMBL" id="CP034248">
    <property type="protein sequence ID" value="AZK46923.1"/>
    <property type="molecule type" value="Genomic_DNA"/>
</dbReference>
<dbReference type="OrthoDB" id="2088419at2"/>
<feature type="transmembrane region" description="Helical" evidence="1">
    <location>
        <begin position="7"/>
        <end position="27"/>
    </location>
</feature>
<dbReference type="InterPro" id="IPR045679">
    <property type="entry name" value="DUF6199"/>
</dbReference>
<dbReference type="Pfam" id="PF19701">
    <property type="entry name" value="DUF6199"/>
    <property type="match status" value="1"/>
</dbReference>
<feature type="domain" description="DUF6199" evidence="2">
    <location>
        <begin position="10"/>
        <end position="68"/>
    </location>
</feature>
<evidence type="ECO:0000313" key="4">
    <source>
        <dbReference type="Proteomes" id="UP000273145"/>
    </source>
</evidence>